<dbReference type="PRINTS" id="PR01551">
    <property type="entry name" value="SPO11HOMOLOG"/>
</dbReference>
<evidence type="ECO:0000259" key="14">
    <source>
        <dbReference type="Pfam" id="PF21180"/>
    </source>
</evidence>
<dbReference type="Pfam" id="PF04406">
    <property type="entry name" value="TP6A_N"/>
    <property type="match status" value="1"/>
</dbReference>
<organism evidence="15 16">
    <name type="scientific">Helianthus annuus</name>
    <name type="common">Common sunflower</name>
    <dbReference type="NCBI Taxonomy" id="4232"/>
    <lineage>
        <taxon>Eukaryota</taxon>
        <taxon>Viridiplantae</taxon>
        <taxon>Streptophyta</taxon>
        <taxon>Embryophyta</taxon>
        <taxon>Tracheophyta</taxon>
        <taxon>Spermatophyta</taxon>
        <taxon>Magnoliopsida</taxon>
        <taxon>eudicotyledons</taxon>
        <taxon>Gunneridae</taxon>
        <taxon>Pentapetalae</taxon>
        <taxon>asterids</taxon>
        <taxon>campanulids</taxon>
        <taxon>Asterales</taxon>
        <taxon>Asteraceae</taxon>
        <taxon>Asteroideae</taxon>
        <taxon>Heliantheae alliance</taxon>
        <taxon>Heliantheae</taxon>
        <taxon>Helianthus</taxon>
    </lineage>
</organism>
<keyword evidence="10 12" id="KW-0413">Isomerase</keyword>
<keyword evidence="16" id="KW-1185">Reference proteome</keyword>
<dbReference type="GO" id="GO:0007131">
    <property type="term" value="P:reciprocal meiotic recombination"/>
    <property type="evidence" value="ECO:0000318"/>
    <property type="project" value="GO_Central"/>
</dbReference>
<feature type="domain" description="Topoisomerase 6 subunit A/Spo11 TOPRIM" evidence="14">
    <location>
        <begin position="184"/>
        <end position="355"/>
    </location>
</feature>
<dbReference type="InterPro" id="IPR036163">
    <property type="entry name" value="HMA_dom_sf"/>
</dbReference>
<dbReference type="SUPFAM" id="SSF56726">
    <property type="entry name" value="DNA topoisomerase IV, alpha subunit"/>
    <property type="match status" value="1"/>
</dbReference>
<evidence type="ECO:0000313" key="16">
    <source>
        <dbReference type="Proteomes" id="UP000215914"/>
    </source>
</evidence>
<dbReference type="PRINTS" id="PR01550">
    <property type="entry name" value="TOP6AFAMILY"/>
</dbReference>
<dbReference type="GO" id="GO:0003918">
    <property type="term" value="F:DNA topoisomerase type II (double strand cut, ATP-hydrolyzing) activity"/>
    <property type="evidence" value="ECO:0007669"/>
    <property type="project" value="UniProtKB-UniRule"/>
</dbReference>
<dbReference type="FunFam" id="3.40.1360.10:FF:000003">
    <property type="entry name" value="DNA topoisomerase 6 subunit A"/>
    <property type="match status" value="1"/>
</dbReference>
<dbReference type="Gene3D" id="3.40.1360.10">
    <property type="match status" value="1"/>
</dbReference>
<evidence type="ECO:0000256" key="9">
    <source>
        <dbReference type="ARBA" id="ARBA00023125"/>
    </source>
</evidence>
<reference evidence="15" key="2">
    <citation type="submission" date="2020-06" db="EMBL/GenBank/DDBJ databases">
        <title>Helianthus annuus Genome sequencing and assembly Release 2.</title>
        <authorList>
            <person name="Gouzy J."/>
            <person name="Langlade N."/>
            <person name="Munos S."/>
        </authorList>
    </citation>
    <scope>NUCLEOTIDE SEQUENCE</scope>
    <source>
        <tissue evidence="15">Leaves</tissue>
    </source>
</reference>
<comment type="cofactor">
    <cofactor evidence="2">
        <name>Mg(2+)</name>
        <dbReference type="ChEBI" id="CHEBI:18420"/>
    </cofactor>
</comment>
<dbReference type="PANTHER" id="PTHR10848:SF3">
    <property type="entry name" value="MEIOTIC RECOMBINATION PROTEIN SPO11-1"/>
    <property type="match status" value="1"/>
</dbReference>
<protein>
    <recommendedName>
        <fullName evidence="5">DNA topoisomerase (ATP-hydrolyzing)</fullName>
        <ecNumber evidence="5">5.6.2.2</ecNumber>
    </recommendedName>
</protein>
<dbReference type="Gene3D" id="3.30.70.100">
    <property type="match status" value="1"/>
</dbReference>
<keyword evidence="9 12" id="KW-0238">DNA-binding</keyword>
<feature type="active site" description="O-(5'-phospho-DNA)-tyrosine intermediate" evidence="12">
    <location>
        <position position="103"/>
    </location>
</feature>
<evidence type="ECO:0000256" key="5">
    <source>
        <dbReference type="ARBA" id="ARBA00012895"/>
    </source>
</evidence>
<dbReference type="InterPro" id="IPR036388">
    <property type="entry name" value="WH-like_DNA-bd_sf"/>
</dbReference>
<comment type="subcellular location">
    <subcellularLocation>
        <location evidence="3">Nucleus</location>
    </subcellularLocation>
</comment>
<comment type="caution">
    <text evidence="15">The sequence shown here is derived from an EMBL/GenBank/DDBJ whole genome shotgun (WGS) entry which is preliminary data.</text>
</comment>
<gene>
    <name evidence="15" type="ORF">HanXRQr2_Chr11g0480151</name>
</gene>
<keyword evidence="8 12" id="KW-0799">Topoisomerase</keyword>
<sequence length="536" mass="62109">MERKHSNSRSSHLLQKIRGFTRSIVEDLSHGRAPVIYINRFRNYCTDISENCYCSRDSVKGVEILTLQRECHARRLDVLLRVLLIVQQLLQENRHGSKRDIYYMHPSVFREQSVVDRAINDICILLQCSRHNLNVVSVSKGLVMGWLRFSEADTIFNCINHPDTAHSIPVFVEEVKDIISVADYILVVEKESVFQRLANDCYCKNNRCIVITGRGYPDIPTRRFLRLLIERLHLPTYCLVDCDPYGFDILTTYRFGSMQMAYDAKIMKLPEIKWLGVLPSDAETFNVPQQCLLPMTTEDKIKTEAILNRCYLQREVPQWRLELQLLLQSGVKFETEALSVHSLDFLSKQYLPSKIQDMECSLRVHSNCGCCVMKTYDILRSICGVYSVELDAEKNLFKISGEVNPNILLKAVLSTGEHAELVTVKMKHPQLRQRTYNYGSYGPANGYHLPYYRDAGYSNRSLANYPYYETNGHNYYPYSLPRDPPLIDYPSSYNNYYTTTSDYQYPPPRATYVPSYPPQEYDQYDNFDSISPCTIV</sequence>
<evidence type="ECO:0000256" key="2">
    <source>
        <dbReference type="ARBA" id="ARBA00001946"/>
    </source>
</evidence>
<keyword evidence="7" id="KW-0460">Magnesium</keyword>
<dbReference type="GO" id="GO:0042138">
    <property type="term" value="P:meiotic DNA double-strand break formation"/>
    <property type="evidence" value="ECO:0000318"/>
    <property type="project" value="GO_Central"/>
</dbReference>
<dbReference type="AlphaFoldDB" id="A0A9K3HMH7"/>
<keyword evidence="11" id="KW-0539">Nucleus</keyword>
<comment type="similarity">
    <text evidence="4 12">Belongs to the TOP6A family.</text>
</comment>
<evidence type="ECO:0000256" key="10">
    <source>
        <dbReference type="ARBA" id="ARBA00023235"/>
    </source>
</evidence>
<evidence type="ECO:0000256" key="8">
    <source>
        <dbReference type="ARBA" id="ARBA00023029"/>
    </source>
</evidence>
<reference evidence="15" key="1">
    <citation type="journal article" date="2017" name="Nature">
        <title>The sunflower genome provides insights into oil metabolism, flowering and Asterid evolution.</title>
        <authorList>
            <person name="Badouin H."/>
            <person name="Gouzy J."/>
            <person name="Grassa C.J."/>
            <person name="Murat F."/>
            <person name="Staton S.E."/>
            <person name="Cottret L."/>
            <person name="Lelandais-Briere C."/>
            <person name="Owens G.L."/>
            <person name="Carrere S."/>
            <person name="Mayjonade B."/>
            <person name="Legrand L."/>
            <person name="Gill N."/>
            <person name="Kane N.C."/>
            <person name="Bowers J.E."/>
            <person name="Hubner S."/>
            <person name="Bellec A."/>
            <person name="Berard A."/>
            <person name="Berges H."/>
            <person name="Blanchet N."/>
            <person name="Boniface M.C."/>
            <person name="Brunel D."/>
            <person name="Catrice O."/>
            <person name="Chaidir N."/>
            <person name="Claudel C."/>
            <person name="Donnadieu C."/>
            <person name="Faraut T."/>
            <person name="Fievet G."/>
            <person name="Helmstetter N."/>
            <person name="King M."/>
            <person name="Knapp S.J."/>
            <person name="Lai Z."/>
            <person name="Le Paslier M.C."/>
            <person name="Lippi Y."/>
            <person name="Lorenzon L."/>
            <person name="Mandel J.R."/>
            <person name="Marage G."/>
            <person name="Marchand G."/>
            <person name="Marquand E."/>
            <person name="Bret-Mestries E."/>
            <person name="Morien E."/>
            <person name="Nambeesan S."/>
            <person name="Nguyen T."/>
            <person name="Pegot-Espagnet P."/>
            <person name="Pouilly N."/>
            <person name="Raftis F."/>
            <person name="Sallet E."/>
            <person name="Schiex T."/>
            <person name="Thomas J."/>
            <person name="Vandecasteele C."/>
            <person name="Vares D."/>
            <person name="Vear F."/>
            <person name="Vautrin S."/>
            <person name="Crespi M."/>
            <person name="Mangin B."/>
            <person name="Burke J.M."/>
            <person name="Salse J."/>
            <person name="Munos S."/>
            <person name="Vincourt P."/>
            <person name="Rieseberg L.H."/>
            <person name="Langlade N.B."/>
        </authorList>
    </citation>
    <scope>NUCLEOTIDE SEQUENCE</scope>
    <source>
        <tissue evidence="15">Leaves</tissue>
    </source>
</reference>
<feature type="domain" description="Spo11/DNA topoisomerase VI subunit A N-terminal" evidence="13">
    <location>
        <begin position="74"/>
        <end position="135"/>
    </location>
</feature>
<dbReference type="GO" id="GO:0000228">
    <property type="term" value="C:nuclear chromosome"/>
    <property type="evidence" value="ECO:0000318"/>
    <property type="project" value="GO_Central"/>
</dbReference>
<evidence type="ECO:0000256" key="12">
    <source>
        <dbReference type="PROSITE-ProRule" id="PRU01385"/>
    </source>
</evidence>
<evidence type="ECO:0000313" key="15">
    <source>
        <dbReference type="EMBL" id="KAF5781152.1"/>
    </source>
</evidence>
<dbReference type="SUPFAM" id="SSF55008">
    <property type="entry name" value="HMA, heavy metal-associated domain"/>
    <property type="match status" value="1"/>
</dbReference>
<name>A0A9K3HMH7_HELAN</name>
<dbReference type="Gene3D" id="1.10.10.10">
    <property type="entry name" value="Winged helix-like DNA-binding domain superfamily/Winged helix DNA-binding domain"/>
    <property type="match status" value="1"/>
</dbReference>
<evidence type="ECO:0000256" key="11">
    <source>
        <dbReference type="ARBA" id="ARBA00023242"/>
    </source>
</evidence>
<proteinExistence type="inferred from homology"/>
<dbReference type="PROSITE" id="PS52041">
    <property type="entry name" value="TOPO_IIB"/>
    <property type="match status" value="1"/>
</dbReference>
<dbReference type="Proteomes" id="UP000215914">
    <property type="component" value="Unassembled WGS sequence"/>
</dbReference>
<dbReference type="InterPro" id="IPR036078">
    <property type="entry name" value="Spo11/TopoVI_A_sf"/>
</dbReference>
<evidence type="ECO:0000256" key="7">
    <source>
        <dbReference type="ARBA" id="ARBA00022842"/>
    </source>
</evidence>
<dbReference type="GO" id="GO:0000706">
    <property type="term" value="P:meiotic DNA double-strand break processing"/>
    <property type="evidence" value="ECO:0000318"/>
    <property type="project" value="GO_Central"/>
</dbReference>
<dbReference type="EMBL" id="MNCJ02000326">
    <property type="protein sequence ID" value="KAF5781152.1"/>
    <property type="molecule type" value="Genomic_DNA"/>
</dbReference>
<dbReference type="GO" id="GO:0046872">
    <property type="term" value="F:metal ion binding"/>
    <property type="evidence" value="ECO:0007669"/>
    <property type="project" value="UniProtKB-KW"/>
</dbReference>
<dbReference type="Gramene" id="mRNA:HanXRQr2_Chr11g0480151">
    <property type="protein sequence ID" value="mRNA:HanXRQr2_Chr11g0480151"/>
    <property type="gene ID" value="HanXRQr2_Chr11g0480151"/>
</dbReference>
<dbReference type="EC" id="5.6.2.2" evidence="5"/>
<dbReference type="InterPro" id="IPR013049">
    <property type="entry name" value="Spo11/TopoVI_A_N"/>
</dbReference>
<dbReference type="CDD" id="cd00223">
    <property type="entry name" value="TOPRIM_TopoIIB_SPO"/>
    <property type="match status" value="1"/>
</dbReference>
<comment type="catalytic activity">
    <reaction evidence="1 12">
        <text>ATP-dependent breakage, passage and rejoining of double-stranded DNA.</text>
        <dbReference type="EC" id="5.6.2.2"/>
    </reaction>
</comment>
<evidence type="ECO:0000256" key="3">
    <source>
        <dbReference type="ARBA" id="ARBA00004123"/>
    </source>
</evidence>
<dbReference type="InterPro" id="IPR013048">
    <property type="entry name" value="Meiotic_Spo11"/>
</dbReference>
<dbReference type="InterPro" id="IPR002815">
    <property type="entry name" value="Spo11/TopoVI_A"/>
</dbReference>
<dbReference type="GO" id="GO:0003677">
    <property type="term" value="F:DNA binding"/>
    <property type="evidence" value="ECO:0000318"/>
    <property type="project" value="GO_Central"/>
</dbReference>
<evidence type="ECO:0000259" key="13">
    <source>
        <dbReference type="Pfam" id="PF04406"/>
    </source>
</evidence>
<evidence type="ECO:0000256" key="1">
    <source>
        <dbReference type="ARBA" id="ARBA00000185"/>
    </source>
</evidence>
<dbReference type="InterPro" id="IPR034136">
    <property type="entry name" value="TOPRIM_Topo6A/Spo11"/>
</dbReference>
<keyword evidence="6" id="KW-0479">Metal-binding</keyword>
<evidence type="ECO:0000256" key="4">
    <source>
        <dbReference type="ARBA" id="ARBA00006559"/>
    </source>
</evidence>
<dbReference type="GO" id="GO:0005524">
    <property type="term" value="F:ATP binding"/>
    <property type="evidence" value="ECO:0007669"/>
    <property type="project" value="InterPro"/>
</dbReference>
<dbReference type="Pfam" id="PF21180">
    <property type="entry name" value="TOP6A-Spo11_Toprim"/>
    <property type="match status" value="1"/>
</dbReference>
<dbReference type="PANTHER" id="PTHR10848">
    <property type="entry name" value="MEIOTIC RECOMBINATION PROTEIN SPO11"/>
    <property type="match status" value="1"/>
</dbReference>
<accession>A0A9K3HMH7</accession>
<evidence type="ECO:0000256" key="6">
    <source>
        <dbReference type="ARBA" id="ARBA00022723"/>
    </source>
</evidence>